<accession>A0A239JWV8</accession>
<dbReference type="RefSeq" id="WP_089285125.1">
    <property type="nucleotide sequence ID" value="NZ_FZOJ01000039.1"/>
</dbReference>
<gene>
    <name evidence="2" type="ORF">SAMN05446037_103913</name>
</gene>
<evidence type="ECO:0000313" key="3">
    <source>
        <dbReference type="Proteomes" id="UP000198304"/>
    </source>
</evidence>
<dbReference type="Proteomes" id="UP000198304">
    <property type="component" value="Unassembled WGS sequence"/>
</dbReference>
<dbReference type="AlphaFoldDB" id="A0A239JWV8"/>
<sequence>MQTDKFHYKSLNNTKIAKKNIESIISALNGVNTVMMDVMDNTITVAYDDEKTSSAEIRAKLDENKLV</sequence>
<evidence type="ECO:0000259" key="1">
    <source>
        <dbReference type="PROSITE" id="PS50846"/>
    </source>
</evidence>
<dbReference type="InterPro" id="IPR036163">
    <property type="entry name" value="HMA_dom_sf"/>
</dbReference>
<organism evidence="2 3">
    <name type="scientific">Anaerovirgula multivorans</name>
    <dbReference type="NCBI Taxonomy" id="312168"/>
    <lineage>
        <taxon>Bacteria</taxon>
        <taxon>Bacillati</taxon>
        <taxon>Bacillota</taxon>
        <taxon>Clostridia</taxon>
        <taxon>Peptostreptococcales</taxon>
        <taxon>Natronincolaceae</taxon>
        <taxon>Anaerovirgula</taxon>
    </lineage>
</organism>
<protein>
    <submittedName>
        <fullName evidence="2">Heavy-metal-associated domain-containing protein</fullName>
    </submittedName>
</protein>
<dbReference type="PROSITE" id="PS50846">
    <property type="entry name" value="HMA_2"/>
    <property type="match status" value="1"/>
</dbReference>
<dbReference type="GO" id="GO:0046872">
    <property type="term" value="F:metal ion binding"/>
    <property type="evidence" value="ECO:0007669"/>
    <property type="project" value="InterPro"/>
</dbReference>
<dbReference type="EMBL" id="FZOJ01000039">
    <property type="protein sequence ID" value="SNT09304.1"/>
    <property type="molecule type" value="Genomic_DNA"/>
</dbReference>
<dbReference type="Pfam" id="PF00403">
    <property type="entry name" value="HMA"/>
    <property type="match status" value="1"/>
</dbReference>
<evidence type="ECO:0000313" key="2">
    <source>
        <dbReference type="EMBL" id="SNT09304.1"/>
    </source>
</evidence>
<feature type="domain" description="HMA" evidence="1">
    <location>
        <begin position="2"/>
        <end position="67"/>
    </location>
</feature>
<keyword evidence="3" id="KW-1185">Reference proteome</keyword>
<name>A0A239JWV8_9FIRM</name>
<dbReference type="Gene3D" id="3.30.70.100">
    <property type="match status" value="1"/>
</dbReference>
<dbReference type="SUPFAM" id="SSF55008">
    <property type="entry name" value="HMA, heavy metal-associated domain"/>
    <property type="match status" value="1"/>
</dbReference>
<reference evidence="2 3" key="1">
    <citation type="submission" date="2017-06" db="EMBL/GenBank/DDBJ databases">
        <authorList>
            <person name="Kim H.J."/>
            <person name="Triplett B.A."/>
        </authorList>
    </citation>
    <scope>NUCLEOTIDE SEQUENCE [LARGE SCALE GENOMIC DNA]</scope>
    <source>
        <strain evidence="2 3">SCA</strain>
    </source>
</reference>
<dbReference type="OrthoDB" id="1956187at2"/>
<dbReference type="InterPro" id="IPR006121">
    <property type="entry name" value="HMA_dom"/>
</dbReference>
<proteinExistence type="predicted"/>